<dbReference type="PANTHER" id="PTHR14218:SF15">
    <property type="entry name" value="TRIPEPTIDYL-PEPTIDASE 1"/>
    <property type="match status" value="1"/>
</dbReference>
<feature type="domain" description="Peptidase S53" evidence="2">
    <location>
        <begin position="1"/>
        <end position="210"/>
    </location>
</feature>
<dbReference type="PROSITE" id="PS51695">
    <property type="entry name" value="SEDOLISIN"/>
    <property type="match status" value="1"/>
</dbReference>
<dbReference type="CDD" id="cd04056">
    <property type="entry name" value="Peptidases_S53"/>
    <property type="match status" value="1"/>
</dbReference>
<dbReference type="GO" id="GO:0008240">
    <property type="term" value="F:tripeptidyl-peptidase activity"/>
    <property type="evidence" value="ECO:0007669"/>
    <property type="project" value="TreeGrafter"/>
</dbReference>
<evidence type="ECO:0000256" key="1">
    <source>
        <dbReference type="PROSITE-ProRule" id="PRU01032"/>
    </source>
</evidence>
<accession>A0AAD4Q800</accession>
<dbReference type="GO" id="GO:0004252">
    <property type="term" value="F:serine-type endopeptidase activity"/>
    <property type="evidence" value="ECO:0007669"/>
    <property type="project" value="InterPro"/>
</dbReference>
<dbReference type="InterPro" id="IPR036852">
    <property type="entry name" value="Peptidase_S8/S53_dom_sf"/>
</dbReference>
<organism evidence="3 4">
    <name type="scientific">Lactarius akahatsu</name>
    <dbReference type="NCBI Taxonomy" id="416441"/>
    <lineage>
        <taxon>Eukaryota</taxon>
        <taxon>Fungi</taxon>
        <taxon>Dikarya</taxon>
        <taxon>Basidiomycota</taxon>
        <taxon>Agaricomycotina</taxon>
        <taxon>Agaricomycetes</taxon>
        <taxon>Russulales</taxon>
        <taxon>Russulaceae</taxon>
        <taxon>Lactarius</taxon>
    </lineage>
</organism>
<comment type="caution">
    <text evidence="1">Lacks conserved residue(s) required for the propagation of feature annotation.</text>
</comment>
<dbReference type="Proteomes" id="UP001201163">
    <property type="component" value="Unassembled WGS sequence"/>
</dbReference>
<comment type="caution">
    <text evidence="3">The sequence shown here is derived from an EMBL/GenBank/DDBJ whole genome shotgun (WGS) entry which is preliminary data.</text>
</comment>
<gene>
    <name evidence="3" type="ORF">EDB92DRAFT_1995117</name>
</gene>
<dbReference type="InterPro" id="IPR050819">
    <property type="entry name" value="Tripeptidyl-peptidase_I"/>
</dbReference>
<evidence type="ECO:0000313" key="3">
    <source>
        <dbReference type="EMBL" id="KAH8991300.1"/>
    </source>
</evidence>
<sequence>MRKYRPDGIDATFTVALVNGGGYDPNNPGTEANADLQLSEGMTYPTPHIFYSTSFSSNGEVYLSWLDAVLGQKNVPQTITTSYGANEKTHPLDYAIRVCLLFAQLGARGTSVLFASGDYGVSEGDCTARFTPIFPATCPYVTAVGGTTSFMPEVAASFSGGGFSKYFLHPEYQLQAVSTFLDNLSQQYSGLYNPVGRGIPDIAAQAIVAV</sequence>
<evidence type="ECO:0000259" key="2">
    <source>
        <dbReference type="PROSITE" id="PS51695"/>
    </source>
</evidence>
<dbReference type="AlphaFoldDB" id="A0AAD4Q800"/>
<proteinExistence type="predicted"/>
<protein>
    <submittedName>
        <fullName evidence="3">Tripeptidyl peptidase SED3</fullName>
    </submittedName>
</protein>
<keyword evidence="4" id="KW-1185">Reference proteome</keyword>
<dbReference type="GO" id="GO:0006508">
    <property type="term" value="P:proteolysis"/>
    <property type="evidence" value="ECO:0007669"/>
    <property type="project" value="InterPro"/>
</dbReference>
<evidence type="ECO:0000313" key="4">
    <source>
        <dbReference type="Proteomes" id="UP001201163"/>
    </source>
</evidence>
<dbReference type="SUPFAM" id="SSF52743">
    <property type="entry name" value="Subtilisin-like"/>
    <property type="match status" value="1"/>
</dbReference>
<reference evidence="3" key="1">
    <citation type="submission" date="2022-01" db="EMBL/GenBank/DDBJ databases">
        <title>Comparative genomics reveals a dynamic genome evolution in the ectomycorrhizal milk-cap (Lactarius) mushrooms.</title>
        <authorList>
            <consortium name="DOE Joint Genome Institute"/>
            <person name="Lebreton A."/>
            <person name="Tang N."/>
            <person name="Kuo A."/>
            <person name="LaButti K."/>
            <person name="Drula E."/>
            <person name="Barry K."/>
            <person name="Clum A."/>
            <person name="Lipzen A."/>
            <person name="Mousain D."/>
            <person name="Ng V."/>
            <person name="Wang R."/>
            <person name="Wang X."/>
            <person name="Dai Y."/>
            <person name="Henrissat B."/>
            <person name="Grigoriev I.V."/>
            <person name="Guerin-Laguette A."/>
            <person name="Yu F."/>
            <person name="Martin F.M."/>
        </authorList>
    </citation>
    <scope>NUCLEOTIDE SEQUENCE</scope>
    <source>
        <strain evidence="3">QP</strain>
    </source>
</reference>
<dbReference type="PANTHER" id="PTHR14218">
    <property type="entry name" value="PROTEASE S8 TRIPEPTIDYL PEPTIDASE I CLN2"/>
    <property type="match status" value="1"/>
</dbReference>
<dbReference type="Gene3D" id="3.40.50.200">
    <property type="entry name" value="Peptidase S8/S53 domain"/>
    <property type="match status" value="1"/>
</dbReference>
<dbReference type="EMBL" id="JAKELL010000027">
    <property type="protein sequence ID" value="KAH8991300.1"/>
    <property type="molecule type" value="Genomic_DNA"/>
</dbReference>
<name>A0AAD4Q800_9AGAM</name>
<dbReference type="InterPro" id="IPR030400">
    <property type="entry name" value="Sedolisin_dom"/>
</dbReference>